<dbReference type="InterPro" id="IPR021146">
    <property type="entry name" value="Phage_gp6-like_head-tail"/>
</dbReference>
<dbReference type="Pfam" id="PF05135">
    <property type="entry name" value="Phage_connect_1"/>
    <property type="match status" value="1"/>
</dbReference>
<dbReference type="Gene3D" id="1.10.3230.30">
    <property type="entry name" value="Phage gp6-like head-tail connector protein"/>
    <property type="match status" value="1"/>
</dbReference>
<keyword evidence="2" id="KW-1185">Reference proteome</keyword>
<gene>
    <name evidence="1" type="ORF">GCM10011346_52350</name>
</gene>
<dbReference type="NCBIfam" id="TIGR01560">
    <property type="entry name" value="put_DNA_pack"/>
    <property type="match status" value="1"/>
</dbReference>
<evidence type="ECO:0000313" key="1">
    <source>
        <dbReference type="EMBL" id="GGP17241.1"/>
    </source>
</evidence>
<dbReference type="InterPro" id="IPR006450">
    <property type="entry name" value="Phage_HK97_gp6-like"/>
</dbReference>
<name>A0ABQ2P3E7_9BACI</name>
<evidence type="ECO:0008006" key="3">
    <source>
        <dbReference type="Google" id="ProtNLM"/>
    </source>
</evidence>
<proteinExistence type="predicted"/>
<accession>A0ABQ2P3E7</accession>
<evidence type="ECO:0000313" key="2">
    <source>
        <dbReference type="Proteomes" id="UP000641206"/>
    </source>
</evidence>
<comment type="caution">
    <text evidence="1">The sequence shown here is derived from an EMBL/GenBank/DDBJ whole genome shotgun (WGS) entry which is preliminary data.</text>
</comment>
<dbReference type="Proteomes" id="UP000641206">
    <property type="component" value="Unassembled WGS sequence"/>
</dbReference>
<dbReference type="CDD" id="cd08054">
    <property type="entry name" value="gp6"/>
    <property type="match status" value="1"/>
</dbReference>
<organism evidence="1 2">
    <name type="scientific">Oceanobacillus neutriphilus</name>
    <dbReference type="NCBI Taxonomy" id="531815"/>
    <lineage>
        <taxon>Bacteria</taxon>
        <taxon>Bacillati</taxon>
        <taxon>Bacillota</taxon>
        <taxon>Bacilli</taxon>
        <taxon>Bacillales</taxon>
        <taxon>Bacillaceae</taxon>
        <taxon>Oceanobacillus</taxon>
    </lineage>
</organism>
<sequence>MNELLKLAKEHLRIDGEQDDTSLALFIDSAKEYLTGAGVEEQESQLYKLGILMLVTHWYENRTGVSDDLPQKLTLGLQSIILQLKSW</sequence>
<protein>
    <recommendedName>
        <fullName evidence="3">Phage gp6-like head-tail connector protein</fullName>
    </recommendedName>
</protein>
<dbReference type="EMBL" id="BMLW01000028">
    <property type="protein sequence ID" value="GGP17241.1"/>
    <property type="molecule type" value="Genomic_DNA"/>
</dbReference>
<reference evidence="2" key="1">
    <citation type="journal article" date="2019" name="Int. J. Syst. Evol. Microbiol.">
        <title>The Global Catalogue of Microorganisms (GCM) 10K type strain sequencing project: providing services to taxonomists for standard genome sequencing and annotation.</title>
        <authorList>
            <consortium name="The Broad Institute Genomics Platform"/>
            <consortium name="The Broad Institute Genome Sequencing Center for Infectious Disease"/>
            <person name="Wu L."/>
            <person name="Ma J."/>
        </authorList>
    </citation>
    <scope>NUCLEOTIDE SEQUENCE [LARGE SCALE GENOMIC DNA]</scope>
    <source>
        <strain evidence="2">CGMCC 1.7693</strain>
    </source>
</reference>